<feature type="compositionally biased region" description="Polar residues" evidence="1">
    <location>
        <begin position="40"/>
        <end position="67"/>
    </location>
</feature>
<proteinExistence type="predicted"/>
<name>A0A9P6WUY2_RHIOR</name>
<protein>
    <submittedName>
        <fullName evidence="2">Uncharacterized protein</fullName>
    </submittedName>
</protein>
<dbReference type="AlphaFoldDB" id="A0A9P6WUY2"/>
<evidence type="ECO:0000313" key="2">
    <source>
        <dbReference type="EMBL" id="KAG1291828.1"/>
    </source>
</evidence>
<reference evidence="2" key="1">
    <citation type="journal article" date="2020" name="Microb. Genom.">
        <title>Genetic diversity of clinical and environmental Mucorales isolates obtained from an investigation of mucormycosis cases among solid organ transplant recipients.</title>
        <authorList>
            <person name="Nguyen M.H."/>
            <person name="Kaul D."/>
            <person name="Muto C."/>
            <person name="Cheng S.J."/>
            <person name="Richter R.A."/>
            <person name="Bruno V.M."/>
            <person name="Liu G."/>
            <person name="Beyhan S."/>
            <person name="Sundermann A.J."/>
            <person name="Mounaud S."/>
            <person name="Pasculle A.W."/>
            <person name="Nierman W.C."/>
            <person name="Driscoll E."/>
            <person name="Cumbie R."/>
            <person name="Clancy C.J."/>
            <person name="Dupont C.L."/>
        </authorList>
    </citation>
    <scope>NUCLEOTIDE SEQUENCE</scope>
    <source>
        <strain evidence="2">GL11</strain>
    </source>
</reference>
<evidence type="ECO:0000313" key="3">
    <source>
        <dbReference type="Proteomes" id="UP000716291"/>
    </source>
</evidence>
<dbReference type="EMBL" id="JAANQT010006291">
    <property type="protein sequence ID" value="KAG1291828.1"/>
    <property type="molecule type" value="Genomic_DNA"/>
</dbReference>
<comment type="caution">
    <text evidence="2">The sequence shown here is derived from an EMBL/GenBank/DDBJ whole genome shotgun (WGS) entry which is preliminary data.</text>
</comment>
<keyword evidence="3" id="KW-1185">Reference proteome</keyword>
<organism evidence="2 3">
    <name type="scientific">Rhizopus oryzae</name>
    <name type="common">Mucormycosis agent</name>
    <name type="synonym">Rhizopus arrhizus var. delemar</name>
    <dbReference type="NCBI Taxonomy" id="64495"/>
    <lineage>
        <taxon>Eukaryota</taxon>
        <taxon>Fungi</taxon>
        <taxon>Fungi incertae sedis</taxon>
        <taxon>Mucoromycota</taxon>
        <taxon>Mucoromycotina</taxon>
        <taxon>Mucoromycetes</taxon>
        <taxon>Mucorales</taxon>
        <taxon>Mucorineae</taxon>
        <taxon>Rhizopodaceae</taxon>
        <taxon>Rhizopus</taxon>
    </lineage>
</organism>
<feature type="compositionally biased region" description="Basic and acidic residues" evidence="1">
    <location>
        <begin position="68"/>
        <end position="77"/>
    </location>
</feature>
<accession>A0A9P6WUY2</accession>
<evidence type="ECO:0000256" key="1">
    <source>
        <dbReference type="SAM" id="MobiDB-lite"/>
    </source>
</evidence>
<gene>
    <name evidence="2" type="ORF">G6F64_013737</name>
</gene>
<dbReference type="Proteomes" id="UP000716291">
    <property type="component" value="Unassembled WGS sequence"/>
</dbReference>
<feature type="region of interest" description="Disordered" evidence="1">
    <location>
        <begin position="28"/>
        <end position="80"/>
    </location>
</feature>
<sequence length="103" mass="11023">MVSQHTATMGKIEGGCIRNESQHSIACLLESPPGPGSSSNRRIQPTMASNRTVSSPPMETDTVSTQEIQERQSEEGSSHNTKLANTVLVATSCGIYTCNKVIM</sequence>